<dbReference type="KEGG" id="cdet:87950904"/>
<dbReference type="Pfam" id="PF12937">
    <property type="entry name" value="F-box-like"/>
    <property type="match status" value="1"/>
</dbReference>
<dbReference type="SUPFAM" id="SSF81383">
    <property type="entry name" value="F-box domain"/>
    <property type="match status" value="1"/>
</dbReference>
<dbReference type="InterPro" id="IPR001810">
    <property type="entry name" value="F-box_dom"/>
</dbReference>
<organism evidence="2 3">
    <name type="scientific">Colletotrichum destructivum</name>
    <dbReference type="NCBI Taxonomy" id="34406"/>
    <lineage>
        <taxon>Eukaryota</taxon>
        <taxon>Fungi</taxon>
        <taxon>Dikarya</taxon>
        <taxon>Ascomycota</taxon>
        <taxon>Pezizomycotina</taxon>
        <taxon>Sordariomycetes</taxon>
        <taxon>Hypocreomycetidae</taxon>
        <taxon>Glomerellales</taxon>
        <taxon>Glomerellaceae</taxon>
        <taxon>Colletotrichum</taxon>
        <taxon>Colletotrichum destructivum species complex</taxon>
    </lineage>
</organism>
<dbReference type="Proteomes" id="UP001322277">
    <property type="component" value="Chromosome 10"/>
</dbReference>
<keyword evidence="3" id="KW-1185">Reference proteome</keyword>
<accession>A0AAX4J228</accession>
<reference evidence="3" key="1">
    <citation type="journal article" date="2023" name="bioRxiv">
        <title>Complete genome of the Medicago anthracnose fungus, Colletotrichum destructivum, reveals a mini-chromosome-like region within a core chromosome.</title>
        <authorList>
            <person name="Lapalu N."/>
            <person name="Simon A."/>
            <person name="Lu A."/>
            <person name="Plaumann P.-L."/>
            <person name="Amselem J."/>
            <person name="Pigne S."/>
            <person name="Auger A."/>
            <person name="Koch C."/>
            <person name="Dallery J.-F."/>
            <person name="O'Connell R.J."/>
        </authorList>
    </citation>
    <scope>NUCLEOTIDE SEQUENCE [LARGE SCALE GENOMIC DNA]</scope>
    <source>
        <strain evidence="3">CBS 520.97</strain>
    </source>
</reference>
<evidence type="ECO:0000313" key="2">
    <source>
        <dbReference type="EMBL" id="WQF89390.1"/>
    </source>
</evidence>
<dbReference type="RefSeq" id="XP_062786611.1">
    <property type="nucleotide sequence ID" value="XM_062930560.1"/>
</dbReference>
<dbReference type="SUPFAM" id="SSF52047">
    <property type="entry name" value="RNI-like"/>
    <property type="match status" value="1"/>
</dbReference>
<gene>
    <name evidence="2" type="ORF">CDEST_14404</name>
</gene>
<dbReference type="InterPro" id="IPR036047">
    <property type="entry name" value="F-box-like_dom_sf"/>
</dbReference>
<sequence length="435" mass="50354">MFSSISFSWFRKPLYDARVLRPVEAAFPQLDFTEIKHTWWQVRTWPASPSSVFLIMDTLPSELLSNIASFLSLSDLSSFRLACRRFTYASLHLLLQHLCVLDTLDDLEELFSCLSLDDKSRYTESLTLLHGRWPVCDFQRWATHPLQLNESLPQTASSPKWTDAFQRYRLFVENEARRTTHDDLTRLKKVLELFPRLRQLTVSHLHTKGWRPVGPQQYIHLREQIWMSPCISDSESLGAIAQSVLTLLPTLSSVQHLAIDGRLNLSSITDITPIIQITSLKMKAVQLASWDRERFLSVIHMFPSLRELALGFTSTEVLVPVDKISLPFLKRLSLHRLYVSETALLRVLERNPQVSLHLSDATLVRGHWDTFCHRARRMGKGADITLEGYMNGLDPTCVHLSIEGDRKYRLLRFLENGEAQWPFRARWIAPRVFYV</sequence>
<dbReference type="PROSITE" id="PS50181">
    <property type="entry name" value="FBOX"/>
    <property type="match status" value="1"/>
</dbReference>
<protein>
    <submittedName>
        <fullName evidence="2">F-box domain-containing protein</fullName>
    </submittedName>
</protein>
<feature type="domain" description="F-box" evidence="1">
    <location>
        <begin position="53"/>
        <end position="98"/>
    </location>
</feature>
<dbReference type="EMBL" id="CP137314">
    <property type="protein sequence ID" value="WQF89390.1"/>
    <property type="molecule type" value="Genomic_DNA"/>
</dbReference>
<proteinExistence type="predicted"/>
<name>A0AAX4J228_9PEZI</name>
<evidence type="ECO:0000313" key="3">
    <source>
        <dbReference type="Proteomes" id="UP001322277"/>
    </source>
</evidence>
<dbReference type="GeneID" id="87950904"/>
<dbReference type="AlphaFoldDB" id="A0AAX4J228"/>
<evidence type="ECO:0000259" key="1">
    <source>
        <dbReference type="PROSITE" id="PS50181"/>
    </source>
</evidence>